<evidence type="ECO:0000313" key="5">
    <source>
        <dbReference type="Proteomes" id="UP000799441"/>
    </source>
</evidence>
<keyword evidence="5" id="KW-1185">Reference proteome</keyword>
<protein>
    <recommendedName>
        <fullName evidence="3">RRM domain-containing protein</fullName>
    </recommendedName>
</protein>
<dbReference type="CDD" id="cd12246">
    <property type="entry name" value="RRM1_U1A_like"/>
    <property type="match status" value="1"/>
</dbReference>
<proteinExistence type="predicted"/>
<dbReference type="EMBL" id="MU003801">
    <property type="protein sequence ID" value="KAF2720247.1"/>
    <property type="molecule type" value="Genomic_DNA"/>
</dbReference>
<dbReference type="OrthoDB" id="277802at2759"/>
<dbReference type="InterPro" id="IPR045164">
    <property type="entry name" value="RBM41/RNPC3"/>
</dbReference>
<dbReference type="PROSITE" id="PS50102">
    <property type="entry name" value="RRM"/>
    <property type="match status" value="1"/>
</dbReference>
<comment type="caution">
    <text evidence="4">The sequence shown here is derived from an EMBL/GenBank/DDBJ whole genome shotgun (WGS) entry which is preliminary data.</text>
</comment>
<keyword evidence="1 2" id="KW-0694">RNA-binding</keyword>
<dbReference type="SUPFAM" id="SSF54928">
    <property type="entry name" value="RNA-binding domain, RBD"/>
    <property type="match status" value="1"/>
</dbReference>
<evidence type="ECO:0000313" key="4">
    <source>
        <dbReference type="EMBL" id="KAF2720247.1"/>
    </source>
</evidence>
<name>A0A9P4Q8Z0_9PEZI</name>
<dbReference type="AlphaFoldDB" id="A0A9P4Q8Z0"/>
<dbReference type="PANTHER" id="PTHR16105:SF0">
    <property type="entry name" value="RNA-BINDING REGION-CONTAINING PROTEIN 3"/>
    <property type="match status" value="1"/>
</dbReference>
<evidence type="ECO:0000256" key="2">
    <source>
        <dbReference type="PROSITE-ProRule" id="PRU00176"/>
    </source>
</evidence>
<accession>A0A9P4Q8Z0</accession>
<dbReference type="Proteomes" id="UP000799441">
    <property type="component" value="Unassembled WGS sequence"/>
</dbReference>
<dbReference type="InterPro" id="IPR012677">
    <property type="entry name" value="Nucleotide-bd_a/b_plait_sf"/>
</dbReference>
<feature type="non-terminal residue" evidence="4">
    <location>
        <position position="109"/>
    </location>
</feature>
<dbReference type="GO" id="GO:0030626">
    <property type="term" value="F:U12 snRNA binding"/>
    <property type="evidence" value="ECO:0007669"/>
    <property type="project" value="TreeGrafter"/>
</dbReference>
<dbReference type="PANTHER" id="PTHR16105">
    <property type="entry name" value="RNA-BINDING REGION-CONTAINING PROTEIN 3"/>
    <property type="match status" value="1"/>
</dbReference>
<evidence type="ECO:0000259" key="3">
    <source>
        <dbReference type="PROSITE" id="PS50102"/>
    </source>
</evidence>
<dbReference type="InterPro" id="IPR035979">
    <property type="entry name" value="RBD_domain_sf"/>
</dbReference>
<dbReference type="GO" id="GO:0097157">
    <property type="term" value="F:pre-mRNA intronic binding"/>
    <property type="evidence" value="ECO:0007669"/>
    <property type="project" value="TreeGrafter"/>
</dbReference>
<dbReference type="GO" id="GO:0000398">
    <property type="term" value="P:mRNA splicing, via spliceosome"/>
    <property type="evidence" value="ECO:0007669"/>
    <property type="project" value="TreeGrafter"/>
</dbReference>
<feature type="domain" description="RRM" evidence="3">
    <location>
        <begin position="22"/>
        <end position="101"/>
    </location>
</feature>
<organism evidence="4 5">
    <name type="scientific">Polychaeton citri CBS 116435</name>
    <dbReference type="NCBI Taxonomy" id="1314669"/>
    <lineage>
        <taxon>Eukaryota</taxon>
        <taxon>Fungi</taxon>
        <taxon>Dikarya</taxon>
        <taxon>Ascomycota</taxon>
        <taxon>Pezizomycotina</taxon>
        <taxon>Dothideomycetes</taxon>
        <taxon>Dothideomycetidae</taxon>
        <taxon>Capnodiales</taxon>
        <taxon>Capnodiaceae</taxon>
        <taxon>Polychaeton</taxon>
    </lineage>
</organism>
<reference evidence="4" key="1">
    <citation type="journal article" date="2020" name="Stud. Mycol.">
        <title>101 Dothideomycetes genomes: a test case for predicting lifestyles and emergence of pathogens.</title>
        <authorList>
            <person name="Haridas S."/>
            <person name="Albert R."/>
            <person name="Binder M."/>
            <person name="Bloem J."/>
            <person name="Labutti K."/>
            <person name="Salamov A."/>
            <person name="Andreopoulos B."/>
            <person name="Baker S."/>
            <person name="Barry K."/>
            <person name="Bills G."/>
            <person name="Bluhm B."/>
            <person name="Cannon C."/>
            <person name="Castanera R."/>
            <person name="Culley D."/>
            <person name="Daum C."/>
            <person name="Ezra D."/>
            <person name="Gonzalez J."/>
            <person name="Henrissat B."/>
            <person name="Kuo A."/>
            <person name="Liang C."/>
            <person name="Lipzen A."/>
            <person name="Lutzoni F."/>
            <person name="Magnuson J."/>
            <person name="Mondo S."/>
            <person name="Nolan M."/>
            <person name="Ohm R."/>
            <person name="Pangilinan J."/>
            <person name="Park H.-J."/>
            <person name="Ramirez L."/>
            <person name="Alfaro M."/>
            <person name="Sun H."/>
            <person name="Tritt A."/>
            <person name="Yoshinaga Y."/>
            <person name="Zwiers L.-H."/>
            <person name="Turgeon B."/>
            <person name="Goodwin S."/>
            <person name="Spatafora J."/>
            <person name="Crous P."/>
            <person name="Grigoriev I."/>
        </authorList>
    </citation>
    <scope>NUCLEOTIDE SEQUENCE</scope>
    <source>
        <strain evidence="4">CBS 116435</strain>
    </source>
</reference>
<dbReference type="InterPro" id="IPR000504">
    <property type="entry name" value="RRM_dom"/>
</dbReference>
<dbReference type="Pfam" id="PF00076">
    <property type="entry name" value="RRM_1"/>
    <property type="match status" value="1"/>
</dbReference>
<dbReference type="Gene3D" id="3.30.70.330">
    <property type="match status" value="1"/>
</dbReference>
<evidence type="ECO:0000256" key="1">
    <source>
        <dbReference type="ARBA" id="ARBA00022884"/>
    </source>
</evidence>
<sequence>MTTAVVAQNHALGDTQKIAPNQSLYIQNLPTNVQREDIRRGLYMLFSTYGSVIDVNAMRNAKMRGQAHVLLKDVQTATQAMRACQGLDFFGRPIVRRLMHELDLFGEIL</sequence>
<dbReference type="SMART" id="SM00360">
    <property type="entry name" value="RRM"/>
    <property type="match status" value="1"/>
</dbReference>
<gene>
    <name evidence="4" type="ORF">K431DRAFT_285918</name>
</gene>